<dbReference type="Proteomes" id="UP000754883">
    <property type="component" value="Unassembled WGS sequence"/>
</dbReference>
<comment type="caution">
    <text evidence="1">The sequence shown here is derived from an EMBL/GenBank/DDBJ whole genome shotgun (WGS) entry which is preliminary data.</text>
</comment>
<evidence type="ECO:0000313" key="2">
    <source>
        <dbReference type="Proteomes" id="UP000754883"/>
    </source>
</evidence>
<protein>
    <recommendedName>
        <fullName evidence="3">F-box domain-containing protein</fullName>
    </recommendedName>
</protein>
<dbReference type="EMBL" id="CABFNO020001454">
    <property type="protein sequence ID" value="CAG9988878.1"/>
    <property type="molecule type" value="Genomic_DNA"/>
</dbReference>
<gene>
    <name evidence="1" type="ORF">CBYS24578_00014284</name>
</gene>
<reference evidence="1 2" key="2">
    <citation type="submission" date="2021-10" db="EMBL/GenBank/DDBJ databases">
        <authorList>
            <person name="Piombo E."/>
        </authorList>
    </citation>
    <scope>NUCLEOTIDE SEQUENCE [LARGE SCALE GENOMIC DNA]</scope>
</reference>
<dbReference type="InterPro" id="IPR036047">
    <property type="entry name" value="F-box-like_dom_sf"/>
</dbReference>
<organism evidence="1 2">
    <name type="scientific">Clonostachys byssicola</name>
    <dbReference type="NCBI Taxonomy" id="160290"/>
    <lineage>
        <taxon>Eukaryota</taxon>
        <taxon>Fungi</taxon>
        <taxon>Dikarya</taxon>
        <taxon>Ascomycota</taxon>
        <taxon>Pezizomycotina</taxon>
        <taxon>Sordariomycetes</taxon>
        <taxon>Hypocreomycetidae</taxon>
        <taxon>Hypocreales</taxon>
        <taxon>Bionectriaceae</taxon>
        <taxon>Clonostachys</taxon>
    </lineage>
</organism>
<name>A0A9N9UKJ2_9HYPO</name>
<keyword evidence="2" id="KW-1185">Reference proteome</keyword>
<proteinExistence type="predicted"/>
<sequence>MEVPEVHNSHEAMETVFSAVELLETILLHLDHRDLLLSQLISSHFKDVVSQSHAIQQKLFFTPSPASDTPQQNPLLKVLFPTFFSLNRPVSPECFYNIVCDSVDWYRKDRHESVLRPDASWRRMFPVQPPAKLEQIRIYTHDYCLYKTGSPVPAKFGNEVEVLQEHGLRMNLLFDLVVHLWGLHPSPEMYIHWEMFPLLGGKEEWQAMFTSPYTWSNRDLVNYPLPLKENMSNEDQKANNRITLYYQHDSACGGKAPEPDLKVDSSFNSMIEADRTKLLRFIGKAQLGWNRWDEYVDDEDPVDRDDTDDEE</sequence>
<reference evidence="2" key="1">
    <citation type="submission" date="2019-06" db="EMBL/GenBank/DDBJ databases">
        <authorList>
            <person name="Broberg M."/>
        </authorList>
    </citation>
    <scope>NUCLEOTIDE SEQUENCE [LARGE SCALE GENOMIC DNA]</scope>
</reference>
<evidence type="ECO:0008006" key="3">
    <source>
        <dbReference type="Google" id="ProtNLM"/>
    </source>
</evidence>
<accession>A0A9N9UKJ2</accession>
<dbReference type="AlphaFoldDB" id="A0A9N9UKJ2"/>
<dbReference type="SUPFAM" id="SSF81383">
    <property type="entry name" value="F-box domain"/>
    <property type="match status" value="1"/>
</dbReference>
<evidence type="ECO:0000313" key="1">
    <source>
        <dbReference type="EMBL" id="CAG9988878.1"/>
    </source>
</evidence>
<dbReference type="OrthoDB" id="3800738at2759"/>